<dbReference type="Proteomes" id="UP000789707">
    <property type="component" value="Unassembled WGS sequence"/>
</dbReference>
<dbReference type="InterPro" id="IPR035451">
    <property type="entry name" value="Ada-like_dom_sf"/>
</dbReference>
<evidence type="ECO:0000256" key="1">
    <source>
        <dbReference type="SAM" id="MobiDB-lite"/>
    </source>
</evidence>
<keyword evidence="2" id="KW-0472">Membrane</keyword>
<reference evidence="3 4" key="1">
    <citation type="submission" date="2021-11" db="EMBL/GenBank/DDBJ databases">
        <authorList>
            <person name="Depoorter E."/>
        </authorList>
    </citation>
    <scope>NUCLEOTIDE SEQUENCE [LARGE SCALE GENOMIC DNA]</scope>
    <source>
        <strain evidence="3 4">LMG 24289</strain>
    </source>
</reference>
<keyword evidence="4" id="KW-1185">Reference proteome</keyword>
<proteinExistence type="predicted"/>
<dbReference type="RefSeq" id="WP_230096893.1">
    <property type="nucleotide sequence ID" value="NZ_CAKKNS010000004.1"/>
</dbReference>
<feature type="compositionally biased region" description="Low complexity" evidence="1">
    <location>
        <begin position="158"/>
        <end position="193"/>
    </location>
</feature>
<keyword evidence="2" id="KW-1133">Transmembrane helix</keyword>
<dbReference type="Gene3D" id="3.40.10.10">
    <property type="entry name" value="DNA Methylphosphotriester Repair Domain"/>
    <property type="match status" value="1"/>
</dbReference>
<sequence length="275" mass="28916">MFEFFKAHRKWSLFIITFIIFLLFTSSALSALRTWLVIIALIIGLIHFILLKRGQTNPTTHQKLKHSLIAILIIMTSSTVTSLGKEIANQPDTPVQQAAKKKTTKVVGAHDHTAATSTASSTNVVSSVTSQSSTSSSSSADQTASPVATSNSSSADQTASPVATSSSSSAASSSTPDPIVPSPTETTNPASSTTPPPVADNPTISVAPTPSTATDSPTQDTNESVATNSGGIIGDVNSHIYHLPSQKQYHIKAENVIHFTTEAEAQAAGYRRSKR</sequence>
<keyword evidence="2" id="KW-0812">Transmembrane</keyword>
<dbReference type="EMBL" id="CAKKNS010000004">
    <property type="protein sequence ID" value="CAH0416856.1"/>
    <property type="molecule type" value="Genomic_DNA"/>
</dbReference>
<feature type="region of interest" description="Disordered" evidence="1">
    <location>
        <begin position="103"/>
        <end position="230"/>
    </location>
</feature>
<feature type="transmembrane region" description="Helical" evidence="2">
    <location>
        <begin position="35"/>
        <end position="52"/>
    </location>
</feature>
<feature type="compositionally biased region" description="Polar residues" evidence="1">
    <location>
        <begin position="146"/>
        <end position="157"/>
    </location>
</feature>
<evidence type="ECO:0000313" key="4">
    <source>
        <dbReference type="Proteomes" id="UP000789707"/>
    </source>
</evidence>
<evidence type="ECO:0000256" key="2">
    <source>
        <dbReference type="SAM" id="Phobius"/>
    </source>
</evidence>
<gene>
    <name evidence="3" type="ORF">WFA24289_01169</name>
</gene>
<name>A0ABN8BGM2_9LACO</name>
<dbReference type="SUPFAM" id="SSF57884">
    <property type="entry name" value="Ada DNA repair protein, N-terminal domain (N-Ada 10)"/>
    <property type="match status" value="1"/>
</dbReference>
<comment type="caution">
    <text evidence="3">The sequence shown here is derived from an EMBL/GenBank/DDBJ whole genome shotgun (WGS) entry which is preliminary data.</text>
</comment>
<organism evidence="3 4">
    <name type="scientific">Periweissella fabaria</name>
    <dbReference type="NCBI Taxonomy" id="546157"/>
    <lineage>
        <taxon>Bacteria</taxon>
        <taxon>Bacillati</taxon>
        <taxon>Bacillota</taxon>
        <taxon>Bacilli</taxon>
        <taxon>Lactobacillales</taxon>
        <taxon>Lactobacillaceae</taxon>
        <taxon>Periweissella</taxon>
    </lineage>
</organism>
<feature type="transmembrane region" description="Helical" evidence="2">
    <location>
        <begin position="12"/>
        <end position="29"/>
    </location>
</feature>
<evidence type="ECO:0000313" key="3">
    <source>
        <dbReference type="EMBL" id="CAH0416856.1"/>
    </source>
</evidence>
<feature type="compositionally biased region" description="Low complexity" evidence="1">
    <location>
        <begin position="207"/>
        <end position="221"/>
    </location>
</feature>
<feature type="compositionally biased region" description="Low complexity" evidence="1">
    <location>
        <begin position="114"/>
        <end position="145"/>
    </location>
</feature>
<protein>
    <submittedName>
        <fullName evidence="3">Uncharacterized protein</fullName>
    </submittedName>
</protein>
<accession>A0ABN8BGM2</accession>